<dbReference type="eggNOG" id="COG3486">
    <property type="taxonomic scope" value="Bacteria"/>
</dbReference>
<dbReference type="SUPFAM" id="SSF51735">
    <property type="entry name" value="NAD(P)-binding Rossmann-fold domains"/>
    <property type="match status" value="1"/>
</dbReference>
<evidence type="ECO:0000256" key="16">
    <source>
        <dbReference type="SAM" id="MobiDB-lite"/>
    </source>
</evidence>
<dbReference type="GO" id="GO:0047091">
    <property type="term" value="F:L-lysine 6-monooxygenase (NADPH) activity"/>
    <property type="evidence" value="ECO:0007669"/>
    <property type="project" value="UniProtKB-EC"/>
</dbReference>
<sequence length="454" mass="49140">MSNLPRRRPTEQPPAPSLVILGAGPKAVAVQAKAHALRTLGLPAPTITVVDYQGVGGNWRSGGGWTDGRHQLGTSPTKDIGFPYRTRIAGDTDGTNRAVDQTLLDIGWTSFLVDTDRYAWWVDHGHPNPRHYLWADYLRWAAEKSRMTLVNGQVTRIGLRSDSSRPDSSRGWSLSIDRIDGTSSRLEADALMLTGPGRSDRRIAPLPTVYSVAGFWQAVSSAQLPPASRVAVIGGGETAASIVEELIGHDVVDIAVVSPSPTIFTRAEGSFENELYTDPRLWTDLDDASRRDVINRCDRGVFSAQVQEKLMAEDRVSHLRGRVSAVHDRDGMAELRIGDRTELVDLVVDARGNSPLWFTRMMNDQVVAHLIEACGGAVTPTTVENRIGPDLALTGMNPTLFLPTLSGMSQGPGMANLSCLGELSDRVLAGLGAGTAPSPESLRRSSSRPERTLL</sequence>
<evidence type="ECO:0000256" key="12">
    <source>
        <dbReference type="ARBA" id="ARBA00031158"/>
    </source>
</evidence>
<evidence type="ECO:0000256" key="7">
    <source>
        <dbReference type="ARBA" id="ARBA00022827"/>
    </source>
</evidence>
<dbReference type="KEGG" id="cgy:CGLY_03595"/>
<evidence type="ECO:0000256" key="4">
    <source>
        <dbReference type="ARBA" id="ARBA00013076"/>
    </source>
</evidence>
<keyword evidence="6" id="KW-0285">Flavoprotein</keyword>
<comment type="catalytic activity">
    <reaction evidence="15">
        <text>L-lysine + NADPH + O2 = N(6)-hydroxy-L-lysine + NADP(+) + H2O</text>
        <dbReference type="Rhea" id="RHEA:23228"/>
        <dbReference type="ChEBI" id="CHEBI:15377"/>
        <dbReference type="ChEBI" id="CHEBI:15379"/>
        <dbReference type="ChEBI" id="CHEBI:32551"/>
        <dbReference type="ChEBI" id="CHEBI:57783"/>
        <dbReference type="ChEBI" id="CHEBI:57820"/>
        <dbReference type="ChEBI" id="CHEBI:58349"/>
        <dbReference type="EC" id="1.14.13.59"/>
    </reaction>
</comment>
<evidence type="ECO:0000256" key="5">
    <source>
        <dbReference type="ARBA" id="ARBA00016406"/>
    </source>
</evidence>
<evidence type="ECO:0000313" key="18">
    <source>
        <dbReference type="Proteomes" id="UP000023703"/>
    </source>
</evidence>
<evidence type="ECO:0000256" key="3">
    <source>
        <dbReference type="ARBA" id="ARBA00007588"/>
    </source>
</evidence>
<keyword evidence="7" id="KW-0274">FAD</keyword>
<dbReference type="Pfam" id="PF13434">
    <property type="entry name" value="Lys_Orn_oxgnase"/>
    <property type="match status" value="1"/>
</dbReference>
<dbReference type="RefSeq" id="WP_227590365.1">
    <property type="nucleotide sequence ID" value="NZ_CP006842.1"/>
</dbReference>
<dbReference type="HOGENOM" id="CLU_052650_0_0_11"/>
<keyword evidence="8" id="KW-0521">NADP</keyword>
<comment type="cofactor">
    <cofactor evidence="1">
        <name>FAD</name>
        <dbReference type="ChEBI" id="CHEBI:57692"/>
    </cofactor>
</comment>
<reference evidence="17 18" key="1">
    <citation type="journal article" date="2015" name="Int. J. Syst. Evol. Microbiol.">
        <title>Revisiting Corynebacterium glyciniphilum (ex Kubota et al., 1972) sp. nov., nom. rev., isolated from putrefied banana.</title>
        <authorList>
            <person name="Al-Dilaimi A."/>
            <person name="Bednarz H."/>
            <person name="Lomker A."/>
            <person name="Niehaus K."/>
            <person name="Kalinowski J."/>
            <person name="Ruckert C."/>
        </authorList>
    </citation>
    <scope>NUCLEOTIDE SEQUENCE [LARGE SCALE GENOMIC DNA]</scope>
    <source>
        <strain evidence="17">AJ 3170</strain>
    </source>
</reference>
<dbReference type="Proteomes" id="UP000023703">
    <property type="component" value="Chromosome"/>
</dbReference>
<organism evidence="17 18">
    <name type="scientific">Corynebacterium glyciniphilum AJ 3170</name>
    <dbReference type="NCBI Taxonomy" id="1404245"/>
    <lineage>
        <taxon>Bacteria</taxon>
        <taxon>Bacillati</taxon>
        <taxon>Actinomycetota</taxon>
        <taxon>Actinomycetes</taxon>
        <taxon>Mycobacteriales</taxon>
        <taxon>Corynebacteriaceae</taxon>
        <taxon>Corynebacterium</taxon>
    </lineage>
</organism>
<dbReference type="EC" id="1.14.13.59" evidence="4"/>
<keyword evidence="9 17" id="KW-0560">Oxidoreductase</keyword>
<evidence type="ECO:0000256" key="14">
    <source>
        <dbReference type="ARBA" id="ARBA00032738"/>
    </source>
</evidence>
<evidence type="ECO:0000256" key="15">
    <source>
        <dbReference type="ARBA" id="ARBA00048407"/>
    </source>
</evidence>
<keyword evidence="10 17" id="KW-0503">Monooxygenase</keyword>
<keyword evidence="18" id="KW-1185">Reference proteome</keyword>
<evidence type="ECO:0000256" key="2">
    <source>
        <dbReference type="ARBA" id="ARBA00005102"/>
    </source>
</evidence>
<evidence type="ECO:0000256" key="1">
    <source>
        <dbReference type="ARBA" id="ARBA00001974"/>
    </source>
</evidence>
<comment type="similarity">
    <text evidence="3">Belongs to the lysine N(6)-hydroxylase/L-ornithine N(5)-oxygenase family.</text>
</comment>
<evidence type="ECO:0000256" key="6">
    <source>
        <dbReference type="ARBA" id="ARBA00022630"/>
    </source>
</evidence>
<evidence type="ECO:0000256" key="9">
    <source>
        <dbReference type="ARBA" id="ARBA00023002"/>
    </source>
</evidence>
<dbReference type="Gene3D" id="3.50.50.60">
    <property type="entry name" value="FAD/NAD(P)-binding domain"/>
    <property type="match status" value="1"/>
</dbReference>
<dbReference type="STRING" id="1404245.CGLY_03595"/>
<comment type="pathway">
    <text evidence="2">Siderophore biosynthesis; mycobactin biosynthesis.</text>
</comment>
<name>X5DR69_9CORY</name>
<evidence type="ECO:0000256" key="13">
    <source>
        <dbReference type="ARBA" id="ARBA00032493"/>
    </source>
</evidence>
<dbReference type="InterPro" id="IPR036188">
    <property type="entry name" value="FAD/NAD-bd_sf"/>
</dbReference>
<dbReference type="EMBL" id="CP006842">
    <property type="protein sequence ID" value="AHW63167.1"/>
    <property type="molecule type" value="Genomic_DNA"/>
</dbReference>
<protein>
    <recommendedName>
        <fullName evidence="5">L-lysine N6-monooxygenase MbtG</fullName>
        <ecNumber evidence="4">1.14.13.59</ecNumber>
    </recommendedName>
    <alternativeName>
        <fullName evidence="14">Lysine 6-N-hydroxylase</fullName>
    </alternativeName>
    <alternativeName>
        <fullName evidence="13">Lysine N6-hydroxylase</fullName>
    </alternativeName>
    <alternativeName>
        <fullName evidence="11">Lysine-N-oxygenase</fullName>
    </alternativeName>
    <alternativeName>
        <fullName evidence="12">Mycobactin synthase protein G</fullName>
    </alternativeName>
</protein>
<accession>X5DR69</accession>
<dbReference type="SUPFAM" id="SSF51905">
    <property type="entry name" value="FAD/NAD(P)-binding domain"/>
    <property type="match status" value="1"/>
</dbReference>
<proteinExistence type="inferred from homology"/>
<feature type="region of interest" description="Disordered" evidence="16">
    <location>
        <begin position="431"/>
        <end position="454"/>
    </location>
</feature>
<evidence type="ECO:0000256" key="8">
    <source>
        <dbReference type="ARBA" id="ARBA00022857"/>
    </source>
</evidence>
<evidence type="ECO:0000256" key="11">
    <source>
        <dbReference type="ARBA" id="ARBA00029939"/>
    </source>
</evidence>
<evidence type="ECO:0000313" key="17">
    <source>
        <dbReference type="EMBL" id="AHW63167.1"/>
    </source>
</evidence>
<feature type="compositionally biased region" description="Basic and acidic residues" evidence="16">
    <location>
        <begin position="441"/>
        <end position="454"/>
    </location>
</feature>
<gene>
    <name evidence="17" type="primary">mbtG</name>
    <name evidence="17" type="ORF">CGLY_03595</name>
</gene>
<dbReference type="InterPro" id="IPR036291">
    <property type="entry name" value="NAD(P)-bd_dom_sf"/>
</dbReference>
<dbReference type="AlphaFoldDB" id="X5DR69"/>
<dbReference type="InterPro" id="IPR025700">
    <property type="entry name" value="Lys/Orn_oxygenase"/>
</dbReference>
<evidence type="ECO:0000256" key="10">
    <source>
        <dbReference type="ARBA" id="ARBA00023033"/>
    </source>
</evidence>